<protein>
    <submittedName>
        <fullName evidence="2">Uncharacterized protein</fullName>
    </submittedName>
</protein>
<keyword evidence="1" id="KW-0732">Signal</keyword>
<accession>A0A3S1D611</accession>
<sequence>MVNFKKIAICLCVVGLTSFSSIAVFASEEKVQVVSSKTVDELESSTIYEDAPTTSGLIRVEKVVDLEGVDKSTGKIIDKETFRNSLLKFYNTDKVKYSENIKNINSTIDKIMSSDTQSRVTTQDITPFYADGQVVGRGWSKEPKLTSSENRVTFNRDWVTEDNYRSAVAITVSYTKTLKISRDIGFEGAVEIKNKFGFSASASVEQTSTISQGANVPAWTAWGYRPYIKYKLDQYSGEYYLMIYAGGAINTYYYTKTGSNYSLITKSNEYWSRINTSQSLTATTPTPPTGAPNV</sequence>
<dbReference type="Proteomes" id="UP000279446">
    <property type="component" value="Unassembled WGS sequence"/>
</dbReference>
<feature type="signal peptide" evidence="1">
    <location>
        <begin position="1"/>
        <end position="26"/>
    </location>
</feature>
<dbReference type="EMBL" id="RZNY01000070">
    <property type="protein sequence ID" value="RUT37799.1"/>
    <property type="molecule type" value="Genomic_DNA"/>
</dbReference>
<evidence type="ECO:0000313" key="2">
    <source>
        <dbReference type="EMBL" id="RUT37799.1"/>
    </source>
</evidence>
<dbReference type="AlphaFoldDB" id="A0A3S1D611"/>
<reference evidence="2 3" key="1">
    <citation type="submission" date="2018-12" db="EMBL/GenBank/DDBJ databases">
        <authorList>
            <person name="Sun L."/>
            <person name="Chen Z."/>
        </authorList>
    </citation>
    <scope>NUCLEOTIDE SEQUENCE [LARGE SCALE GENOMIC DNA]</scope>
    <source>
        <strain evidence="2 3">DSM 15890</strain>
    </source>
</reference>
<comment type="caution">
    <text evidence="2">The sequence shown here is derived from an EMBL/GenBank/DDBJ whole genome shotgun (WGS) entry which is preliminary data.</text>
</comment>
<evidence type="ECO:0000313" key="3">
    <source>
        <dbReference type="Proteomes" id="UP000279446"/>
    </source>
</evidence>
<organism evidence="2 3">
    <name type="scientific">Paenibacillus anaericanus</name>
    <dbReference type="NCBI Taxonomy" id="170367"/>
    <lineage>
        <taxon>Bacteria</taxon>
        <taxon>Bacillati</taxon>
        <taxon>Bacillota</taxon>
        <taxon>Bacilli</taxon>
        <taxon>Bacillales</taxon>
        <taxon>Paenibacillaceae</taxon>
        <taxon>Paenibacillus</taxon>
    </lineage>
</organism>
<keyword evidence="3" id="KW-1185">Reference proteome</keyword>
<gene>
    <name evidence="2" type="ORF">EJP82_27695</name>
</gene>
<dbReference type="RefSeq" id="WP_127195292.1">
    <property type="nucleotide sequence ID" value="NZ_RZNY01000070.1"/>
</dbReference>
<proteinExistence type="predicted"/>
<dbReference type="OrthoDB" id="2582177at2"/>
<feature type="chain" id="PRO_5018585667" evidence="1">
    <location>
        <begin position="27"/>
        <end position="294"/>
    </location>
</feature>
<name>A0A3S1D611_9BACL</name>
<evidence type="ECO:0000256" key="1">
    <source>
        <dbReference type="SAM" id="SignalP"/>
    </source>
</evidence>